<dbReference type="InterPro" id="IPR000683">
    <property type="entry name" value="Gfo/Idh/MocA-like_OxRdtase_N"/>
</dbReference>
<gene>
    <name evidence="3" type="ORF">GCM10007879_01610</name>
</gene>
<reference evidence="3" key="1">
    <citation type="journal article" date="2014" name="Int. J. Syst. Evol. Microbiol.">
        <title>Complete genome of a new Firmicutes species belonging to the dominant human colonic microbiota ('Ruminococcus bicirculans') reveals two chromosomes and a selective capacity to utilize plant glucans.</title>
        <authorList>
            <consortium name="NISC Comparative Sequencing Program"/>
            <person name="Wegmann U."/>
            <person name="Louis P."/>
            <person name="Goesmann A."/>
            <person name="Henrissat B."/>
            <person name="Duncan S.H."/>
            <person name="Flint H.J."/>
        </authorList>
    </citation>
    <scope>NUCLEOTIDE SEQUENCE</scope>
    <source>
        <strain evidence="3">NBRC 107169</strain>
    </source>
</reference>
<dbReference type="RefSeq" id="WP_284361055.1">
    <property type="nucleotide sequence ID" value="NZ_BSNI01000001.1"/>
</dbReference>
<dbReference type="Proteomes" id="UP001161405">
    <property type="component" value="Unassembled WGS sequence"/>
</dbReference>
<feature type="domain" description="GFO/IDH/MocA-like oxidoreductase" evidence="2">
    <location>
        <begin position="153"/>
        <end position="281"/>
    </location>
</feature>
<dbReference type="SUPFAM" id="SSF55347">
    <property type="entry name" value="Glyceraldehyde-3-phosphate dehydrogenase-like, C-terminal domain"/>
    <property type="match status" value="1"/>
</dbReference>
<proteinExistence type="predicted"/>
<dbReference type="InterPro" id="IPR036291">
    <property type="entry name" value="NAD(P)-bd_dom_sf"/>
</dbReference>
<evidence type="ECO:0000259" key="2">
    <source>
        <dbReference type="Pfam" id="PF22725"/>
    </source>
</evidence>
<dbReference type="InterPro" id="IPR055170">
    <property type="entry name" value="GFO_IDH_MocA-like_dom"/>
</dbReference>
<dbReference type="EMBL" id="BSNI01000001">
    <property type="protein sequence ID" value="GLQ15912.1"/>
    <property type="molecule type" value="Genomic_DNA"/>
</dbReference>
<name>A0ABQ5ULA6_9HYPH</name>
<feature type="domain" description="Gfo/Idh/MocA-like oxidoreductase N-terminal" evidence="1">
    <location>
        <begin position="15"/>
        <end position="142"/>
    </location>
</feature>
<dbReference type="PANTHER" id="PTHR43708">
    <property type="entry name" value="CONSERVED EXPRESSED OXIDOREDUCTASE (EUROFUNG)"/>
    <property type="match status" value="1"/>
</dbReference>
<accession>A0ABQ5ULA6</accession>
<comment type="caution">
    <text evidence="3">The sequence shown here is derived from an EMBL/GenBank/DDBJ whole genome shotgun (WGS) entry which is preliminary data.</text>
</comment>
<organism evidence="3 4">
    <name type="scientific">Maritalea porphyrae</name>
    <dbReference type="NCBI Taxonomy" id="880732"/>
    <lineage>
        <taxon>Bacteria</taxon>
        <taxon>Pseudomonadati</taxon>
        <taxon>Pseudomonadota</taxon>
        <taxon>Alphaproteobacteria</taxon>
        <taxon>Hyphomicrobiales</taxon>
        <taxon>Devosiaceae</taxon>
        <taxon>Maritalea</taxon>
    </lineage>
</organism>
<sequence length="386" mass="41804">MVSAAKETQSNAPLRLGMVGGGKDAFIGEVHRFAARLDGHYELVAGALSSTPQKSRESGEVLGLAQDRIYDDFHQMATEEAKRDDGIDAVAIVTPNHMHYPAAKAFLEQGINVICDKPLTSTIEDALELEKVANKSDALFILTHNYTGYPMARQAKEMVANGELGNIRLVQAEYVQDWLTVEETNKQADWRTDPARSGAGGSIGDIGTHAFNLACFVSGLEVESLAADLQSFVPGRRVDDNAHIMMRYAGGARGTLWCSQVAPGNENSLKLRIYGDKGGLEWCQEDPNYLWFTPFGEPKRLITRNGAGAGNAAARVSRIPGGHPEGYLEGFANIYSEAASAIRAKKYGTARPEATQFPGIKEGMQGMKFINACVSSSAENSKWVTL</sequence>
<dbReference type="Gene3D" id="3.40.50.720">
    <property type="entry name" value="NAD(P)-binding Rossmann-like Domain"/>
    <property type="match status" value="1"/>
</dbReference>
<keyword evidence="4" id="KW-1185">Reference proteome</keyword>
<dbReference type="Gene3D" id="3.30.360.10">
    <property type="entry name" value="Dihydrodipicolinate Reductase, domain 2"/>
    <property type="match status" value="1"/>
</dbReference>
<evidence type="ECO:0000313" key="3">
    <source>
        <dbReference type="EMBL" id="GLQ15912.1"/>
    </source>
</evidence>
<evidence type="ECO:0000259" key="1">
    <source>
        <dbReference type="Pfam" id="PF01408"/>
    </source>
</evidence>
<dbReference type="Pfam" id="PF01408">
    <property type="entry name" value="GFO_IDH_MocA"/>
    <property type="match status" value="1"/>
</dbReference>
<evidence type="ECO:0000313" key="4">
    <source>
        <dbReference type="Proteomes" id="UP001161405"/>
    </source>
</evidence>
<protein>
    <submittedName>
        <fullName evidence="3">Oxidoreductase</fullName>
    </submittedName>
</protein>
<dbReference type="SUPFAM" id="SSF51735">
    <property type="entry name" value="NAD(P)-binding Rossmann-fold domains"/>
    <property type="match status" value="1"/>
</dbReference>
<dbReference type="PANTHER" id="PTHR43708:SF3">
    <property type="entry name" value="OXIDOREDUCTASE"/>
    <property type="match status" value="1"/>
</dbReference>
<reference evidence="3" key="2">
    <citation type="submission" date="2023-01" db="EMBL/GenBank/DDBJ databases">
        <title>Draft genome sequence of Maritalea porphyrae strain NBRC 107169.</title>
        <authorList>
            <person name="Sun Q."/>
            <person name="Mori K."/>
        </authorList>
    </citation>
    <scope>NUCLEOTIDE SEQUENCE</scope>
    <source>
        <strain evidence="3">NBRC 107169</strain>
    </source>
</reference>
<dbReference type="InterPro" id="IPR051317">
    <property type="entry name" value="Gfo/Idh/MocA_oxidoreduct"/>
</dbReference>
<dbReference type="Pfam" id="PF22725">
    <property type="entry name" value="GFO_IDH_MocA_C3"/>
    <property type="match status" value="1"/>
</dbReference>